<protein>
    <submittedName>
        <fullName evidence="1">Uncharacterized protein</fullName>
    </submittedName>
</protein>
<reference evidence="2" key="1">
    <citation type="journal article" date="2022" name="Mol. Ecol. Resour.">
        <title>The genomes of chicory, endive, great burdock and yacon provide insights into Asteraceae palaeo-polyploidization history and plant inulin production.</title>
        <authorList>
            <person name="Fan W."/>
            <person name="Wang S."/>
            <person name="Wang H."/>
            <person name="Wang A."/>
            <person name="Jiang F."/>
            <person name="Liu H."/>
            <person name="Zhao H."/>
            <person name="Xu D."/>
            <person name="Zhang Y."/>
        </authorList>
    </citation>
    <scope>NUCLEOTIDE SEQUENCE [LARGE SCALE GENOMIC DNA]</scope>
    <source>
        <strain evidence="2">cv. Niubang</strain>
    </source>
</reference>
<evidence type="ECO:0000313" key="2">
    <source>
        <dbReference type="Proteomes" id="UP001055879"/>
    </source>
</evidence>
<gene>
    <name evidence="1" type="ORF">L6452_32022</name>
</gene>
<reference evidence="1 2" key="2">
    <citation type="journal article" date="2022" name="Mol. Ecol. Resour.">
        <title>The genomes of chicory, endive, great burdock and yacon provide insights into Asteraceae paleo-polyploidization history and plant inulin production.</title>
        <authorList>
            <person name="Fan W."/>
            <person name="Wang S."/>
            <person name="Wang H."/>
            <person name="Wang A."/>
            <person name="Jiang F."/>
            <person name="Liu H."/>
            <person name="Zhao H."/>
            <person name="Xu D."/>
            <person name="Zhang Y."/>
        </authorList>
    </citation>
    <scope>NUCLEOTIDE SEQUENCE [LARGE SCALE GENOMIC DNA]</scope>
    <source>
        <strain evidence="2">cv. Niubang</strain>
    </source>
</reference>
<evidence type="ECO:0000313" key="1">
    <source>
        <dbReference type="EMBL" id="KAI3692211.1"/>
    </source>
</evidence>
<sequence>MRWLAYLLPQGFQSAVFISIIVASYLYFNQFTSACSWCQSCYICMVSLWRVQFLNPTKLTVGSMDLI</sequence>
<comment type="caution">
    <text evidence="1">The sequence shown here is derived from an EMBL/GenBank/DDBJ whole genome shotgun (WGS) entry which is preliminary data.</text>
</comment>
<dbReference type="Proteomes" id="UP001055879">
    <property type="component" value="Linkage Group LG11"/>
</dbReference>
<keyword evidence="2" id="KW-1185">Reference proteome</keyword>
<dbReference type="EMBL" id="CM042057">
    <property type="protein sequence ID" value="KAI3692211.1"/>
    <property type="molecule type" value="Genomic_DNA"/>
</dbReference>
<name>A0ACB8Z3D5_ARCLA</name>
<proteinExistence type="predicted"/>
<organism evidence="1 2">
    <name type="scientific">Arctium lappa</name>
    <name type="common">Greater burdock</name>
    <name type="synonym">Lappa major</name>
    <dbReference type="NCBI Taxonomy" id="4217"/>
    <lineage>
        <taxon>Eukaryota</taxon>
        <taxon>Viridiplantae</taxon>
        <taxon>Streptophyta</taxon>
        <taxon>Embryophyta</taxon>
        <taxon>Tracheophyta</taxon>
        <taxon>Spermatophyta</taxon>
        <taxon>Magnoliopsida</taxon>
        <taxon>eudicotyledons</taxon>
        <taxon>Gunneridae</taxon>
        <taxon>Pentapetalae</taxon>
        <taxon>asterids</taxon>
        <taxon>campanulids</taxon>
        <taxon>Asterales</taxon>
        <taxon>Asteraceae</taxon>
        <taxon>Carduoideae</taxon>
        <taxon>Cardueae</taxon>
        <taxon>Arctiinae</taxon>
        <taxon>Arctium</taxon>
    </lineage>
</organism>
<accession>A0ACB8Z3D5</accession>